<accession>A0A8B8DSU9</accession>
<dbReference type="Proteomes" id="UP000694844">
    <property type="component" value="Chromosome 4"/>
</dbReference>
<dbReference type="InterPro" id="IPR012338">
    <property type="entry name" value="Beta-lactam/transpept-like"/>
</dbReference>
<evidence type="ECO:0000313" key="3">
    <source>
        <dbReference type="RefSeq" id="XP_022330619.1"/>
    </source>
</evidence>
<organism evidence="2 3">
    <name type="scientific">Crassostrea virginica</name>
    <name type="common">Eastern oyster</name>
    <dbReference type="NCBI Taxonomy" id="6565"/>
    <lineage>
        <taxon>Eukaryota</taxon>
        <taxon>Metazoa</taxon>
        <taxon>Spiralia</taxon>
        <taxon>Lophotrochozoa</taxon>
        <taxon>Mollusca</taxon>
        <taxon>Bivalvia</taxon>
        <taxon>Autobranchia</taxon>
        <taxon>Pteriomorphia</taxon>
        <taxon>Ostreida</taxon>
        <taxon>Ostreoidea</taxon>
        <taxon>Ostreidae</taxon>
        <taxon>Crassostrea</taxon>
    </lineage>
</organism>
<dbReference type="GeneID" id="111128938"/>
<dbReference type="InterPro" id="IPR001466">
    <property type="entry name" value="Beta-lactam-related"/>
</dbReference>
<name>A0A8B8DSU9_CRAVI</name>
<dbReference type="Gene3D" id="3.40.710.10">
    <property type="entry name" value="DD-peptidase/beta-lactamase superfamily"/>
    <property type="match status" value="1"/>
</dbReference>
<dbReference type="RefSeq" id="XP_022330619.1">
    <property type="nucleotide sequence ID" value="XM_022474911.1"/>
</dbReference>
<feature type="domain" description="Beta-lactamase-related" evidence="1">
    <location>
        <begin position="43"/>
        <end position="410"/>
    </location>
</feature>
<dbReference type="PANTHER" id="PTHR43319">
    <property type="entry name" value="BETA-LACTAMASE-RELATED"/>
    <property type="match status" value="1"/>
</dbReference>
<gene>
    <name evidence="3" type="primary">LOC111128938</name>
</gene>
<proteinExistence type="predicted"/>
<dbReference type="AlphaFoldDB" id="A0A8B8DSU9"/>
<protein>
    <submittedName>
        <fullName evidence="3">Beta-lactamase domain-containing protein 2-like</fullName>
    </submittedName>
</protein>
<keyword evidence="2" id="KW-1185">Reference proteome</keyword>
<dbReference type="Pfam" id="PF00144">
    <property type="entry name" value="Beta-lactamase"/>
    <property type="match status" value="1"/>
</dbReference>
<sequence length="433" mass="48059">MKKVSLLILGVGILVYLYKAYIQKPLPALFNGRVHPDFQEVADLYKANLENGEEYGSSFAVYYEGEPVVDLWGGYADVTTRRPWGEDTLSAIFAATKGVTALLAALFVDRGWLDYDKLVSHYWPEFAQNGKDNITVALLLSHQGGLAVTNGTVPIEWIEEKPQKVWEFLEKQRPYWPPGTAYGYHIITFGLYVDTLLQKADPKHRRVDKIFKEEIGDKFGIEMYHALPNHLFYRAARHEANPGLVTLWNIIANLDPEPIVLMGKMMSAGAIIMEIAQSGTDPLPSDMSFNTPEYSRIPQSAVNGFSNARNLAKLYGIVANGGKTKGGVLLSKKAIERLQQPLVSGKSFDGVINADFGYGVGTLKDERGNTVFGHDGTGGQSAFADPTLKTGMAYVTGRLKSISMKGDRQYLQYKAAYYSCLQRHIKNKKAART</sequence>
<dbReference type="OrthoDB" id="5946976at2759"/>
<dbReference type="PANTHER" id="PTHR43319:SF3">
    <property type="entry name" value="BETA-LACTAMASE-RELATED DOMAIN-CONTAINING PROTEIN"/>
    <property type="match status" value="1"/>
</dbReference>
<evidence type="ECO:0000259" key="1">
    <source>
        <dbReference type="Pfam" id="PF00144"/>
    </source>
</evidence>
<dbReference type="KEGG" id="cvn:111128938"/>
<reference evidence="3" key="1">
    <citation type="submission" date="2025-08" db="UniProtKB">
        <authorList>
            <consortium name="RefSeq"/>
        </authorList>
    </citation>
    <scope>IDENTIFICATION</scope>
    <source>
        <tissue evidence="3">Whole sample</tissue>
    </source>
</reference>
<dbReference type="InterPro" id="IPR052907">
    <property type="entry name" value="Beta-lactamase/esterase"/>
</dbReference>
<evidence type="ECO:0000313" key="2">
    <source>
        <dbReference type="Proteomes" id="UP000694844"/>
    </source>
</evidence>
<dbReference type="SUPFAM" id="SSF56601">
    <property type="entry name" value="beta-lactamase/transpeptidase-like"/>
    <property type="match status" value="1"/>
</dbReference>